<keyword evidence="2" id="KW-1185">Reference proteome</keyword>
<dbReference type="EMBL" id="ML213509">
    <property type="protein sequence ID" value="TFK52576.1"/>
    <property type="molecule type" value="Genomic_DNA"/>
</dbReference>
<gene>
    <name evidence="1" type="ORF">OE88DRAFT_1734547</name>
</gene>
<protein>
    <submittedName>
        <fullName evidence="1">Uncharacterized protein</fullName>
    </submittedName>
</protein>
<dbReference type="OrthoDB" id="4708870at2759"/>
<evidence type="ECO:0000313" key="1">
    <source>
        <dbReference type="EMBL" id="TFK52576.1"/>
    </source>
</evidence>
<evidence type="ECO:0000313" key="2">
    <source>
        <dbReference type="Proteomes" id="UP000305948"/>
    </source>
</evidence>
<accession>A0A5C3N7V8</accession>
<reference evidence="1 2" key="1">
    <citation type="journal article" date="2019" name="Nat. Ecol. Evol.">
        <title>Megaphylogeny resolves global patterns of mushroom evolution.</title>
        <authorList>
            <person name="Varga T."/>
            <person name="Krizsan K."/>
            <person name="Foldi C."/>
            <person name="Dima B."/>
            <person name="Sanchez-Garcia M."/>
            <person name="Sanchez-Ramirez S."/>
            <person name="Szollosi G.J."/>
            <person name="Szarkandi J.G."/>
            <person name="Papp V."/>
            <person name="Albert L."/>
            <person name="Andreopoulos W."/>
            <person name="Angelini C."/>
            <person name="Antonin V."/>
            <person name="Barry K.W."/>
            <person name="Bougher N.L."/>
            <person name="Buchanan P."/>
            <person name="Buyck B."/>
            <person name="Bense V."/>
            <person name="Catcheside P."/>
            <person name="Chovatia M."/>
            <person name="Cooper J."/>
            <person name="Damon W."/>
            <person name="Desjardin D."/>
            <person name="Finy P."/>
            <person name="Geml J."/>
            <person name="Haridas S."/>
            <person name="Hughes K."/>
            <person name="Justo A."/>
            <person name="Karasinski D."/>
            <person name="Kautmanova I."/>
            <person name="Kiss B."/>
            <person name="Kocsube S."/>
            <person name="Kotiranta H."/>
            <person name="LaButti K.M."/>
            <person name="Lechner B.E."/>
            <person name="Liimatainen K."/>
            <person name="Lipzen A."/>
            <person name="Lukacs Z."/>
            <person name="Mihaltcheva S."/>
            <person name="Morgado L.N."/>
            <person name="Niskanen T."/>
            <person name="Noordeloos M.E."/>
            <person name="Ohm R.A."/>
            <person name="Ortiz-Santana B."/>
            <person name="Ovrebo C."/>
            <person name="Racz N."/>
            <person name="Riley R."/>
            <person name="Savchenko A."/>
            <person name="Shiryaev A."/>
            <person name="Soop K."/>
            <person name="Spirin V."/>
            <person name="Szebenyi C."/>
            <person name="Tomsovsky M."/>
            <person name="Tulloss R.E."/>
            <person name="Uehling J."/>
            <person name="Grigoriev I.V."/>
            <person name="Vagvolgyi C."/>
            <person name="Papp T."/>
            <person name="Martin F.M."/>
            <person name="Miettinen O."/>
            <person name="Hibbett D.S."/>
            <person name="Nagy L.G."/>
        </authorList>
    </citation>
    <scope>NUCLEOTIDE SEQUENCE [LARGE SCALE GENOMIC DNA]</scope>
    <source>
        <strain evidence="1 2">OMC1185</strain>
    </source>
</reference>
<sequence>MRPTANGPYRIVEVPPEDPEKLDHGDLDFLVVFPRDGLMHGDIKHALDATESVPMEGNRTSHFAVPMNEAANSFVQVDVHVCADEEELQSLVFYHSYGGLSMMLGRMAKTINMTLSTSALKISNATSDDCHPPSFKLSENFHDIMAFFGLSIVVWRAGFTTRRAIFDWLASSRFFFPDRLAPHHVGQNSSERRRADRDIYQAFAVFVAEIAASRGGRHANETGDARRSRNHQVHEEALEYFGKREEYDQIVHSNWVRMRLKTTFTGLKVVEWTNLWGKRVSEVMKETRQRCGGDDALALLDEEEVKRQVLCVYKDLKEVWDHE</sequence>
<dbReference type="AlphaFoldDB" id="A0A5C3N7V8"/>
<dbReference type="STRING" id="5364.A0A5C3N7V8"/>
<name>A0A5C3N7V8_9AGAM</name>
<organism evidence="1 2">
    <name type="scientific">Heliocybe sulcata</name>
    <dbReference type="NCBI Taxonomy" id="5364"/>
    <lineage>
        <taxon>Eukaryota</taxon>
        <taxon>Fungi</taxon>
        <taxon>Dikarya</taxon>
        <taxon>Basidiomycota</taxon>
        <taxon>Agaricomycotina</taxon>
        <taxon>Agaricomycetes</taxon>
        <taxon>Gloeophyllales</taxon>
        <taxon>Gloeophyllaceae</taxon>
        <taxon>Heliocybe</taxon>
    </lineage>
</organism>
<proteinExistence type="predicted"/>
<dbReference type="Proteomes" id="UP000305948">
    <property type="component" value="Unassembled WGS sequence"/>
</dbReference>